<gene>
    <name evidence="3" type="ORF">M409DRAFT_59865</name>
</gene>
<reference evidence="3" key="1">
    <citation type="journal article" date="2020" name="Stud. Mycol.">
        <title>101 Dothideomycetes genomes: a test case for predicting lifestyles and emergence of pathogens.</title>
        <authorList>
            <person name="Haridas S."/>
            <person name="Albert R."/>
            <person name="Binder M."/>
            <person name="Bloem J."/>
            <person name="Labutti K."/>
            <person name="Salamov A."/>
            <person name="Andreopoulos B."/>
            <person name="Baker S."/>
            <person name="Barry K."/>
            <person name="Bills G."/>
            <person name="Bluhm B."/>
            <person name="Cannon C."/>
            <person name="Castanera R."/>
            <person name="Culley D."/>
            <person name="Daum C."/>
            <person name="Ezra D."/>
            <person name="Gonzalez J."/>
            <person name="Henrissat B."/>
            <person name="Kuo A."/>
            <person name="Liang C."/>
            <person name="Lipzen A."/>
            <person name="Lutzoni F."/>
            <person name="Magnuson J."/>
            <person name="Mondo S."/>
            <person name="Nolan M."/>
            <person name="Ohm R."/>
            <person name="Pangilinan J."/>
            <person name="Park H.-J."/>
            <person name="Ramirez L."/>
            <person name="Alfaro M."/>
            <person name="Sun H."/>
            <person name="Tritt A."/>
            <person name="Yoshinaga Y."/>
            <person name="Zwiers L.-H."/>
            <person name="Turgeon B."/>
            <person name="Goodwin S."/>
            <person name="Spatafora J."/>
            <person name="Crous P."/>
            <person name="Grigoriev I."/>
        </authorList>
    </citation>
    <scope>NUCLEOTIDE SEQUENCE</scope>
    <source>
        <strain evidence="3">ATCC 36951</strain>
    </source>
</reference>
<keyword evidence="4" id="KW-1185">Reference proteome</keyword>
<protein>
    <recommendedName>
        <fullName evidence="2">AB hydrolase-1 domain-containing protein</fullName>
    </recommendedName>
</protein>
<feature type="domain" description="AB hydrolase-1" evidence="2">
    <location>
        <begin position="51"/>
        <end position="287"/>
    </location>
</feature>
<evidence type="ECO:0000313" key="4">
    <source>
        <dbReference type="Proteomes" id="UP000799537"/>
    </source>
</evidence>
<evidence type="ECO:0000313" key="3">
    <source>
        <dbReference type="EMBL" id="KAF2160612.1"/>
    </source>
</evidence>
<dbReference type="PANTHER" id="PTHR37017:SF11">
    <property type="entry name" value="ESTERASE_LIPASE_THIOESTERASE DOMAIN-CONTAINING PROTEIN"/>
    <property type="match status" value="1"/>
</dbReference>
<dbReference type="PANTHER" id="PTHR37017">
    <property type="entry name" value="AB HYDROLASE-1 DOMAIN-CONTAINING PROTEIN-RELATED"/>
    <property type="match status" value="1"/>
</dbReference>
<dbReference type="SUPFAM" id="SSF53474">
    <property type="entry name" value="alpha/beta-Hydrolases"/>
    <property type="match status" value="1"/>
</dbReference>
<dbReference type="InterPro" id="IPR029058">
    <property type="entry name" value="AB_hydrolase_fold"/>
</dbReference>
<evidence type="ECO:0000256" key="1">
    <source>
        <dbReference type="SAM" id="MobiDB-lite"/>
    </source>
</evidence>
<dbReference type="EMBL" id="ML993625">
    <property type="protein sequence ID" value="KAF2160612.1"/>
    <property type="molecule type" value="Genomic_DNA"/>
</dbReference>
<sequence>MDKLKIFFKTLSKCNCFSTHSNDNDNEPTKPKSTTSSKTSSTDQHPPTTLIISHGAFQTQYHYQPFITALQHHTPTIFHRVLVPQQSSSGHSPPPNSFESDVELLHETVRNELLDGRDVLLVCHSYGGIPGCEALADLPEKALDGRIRLGRVLGIVFVSAFVAEAGQSLVTSKMGGRAEWVKTEGPLSTVLSPSRTLFSSLPPTASVPYITHIVPQSSTSFITPTKHETWKDHPCVYIRCLEDRAMRVEEQDFFLQRLKNRCGVGNVRVRDLKSDHVPFSSRAGELVGLLGGLVGELRDV</sequence>
<dbReference type="Proteomes" id="UP000799537">
    <property type="component" value="Unassembled WGS sequence"/>
</dbReference>
<dbReference type="Pfam" id="PF12697">
    <property type="entry name" value="Abhydrolase_6"/>
    <property type="match status" value="1"/>
</dbReference>
<name>A0A6A6C428_ZASCE</name>
<dbReference type="InterPro" id="IPR052897">
    <property type="entry name" value="Sec-Metab_Biosynth_Hydrolase"/>
</dbReference>
<feature type="region of interest" description="Disordered" evidence="1">
    <location>
        <begin position="19"/>
        <end position="48"/>
    </location>
</feature>
<proteinExistence type="predicted"/>
<dbReference type="OrthoDB" id="1263307at2759"/>
<evidence type="ECO:0000259" key="2">
    <source>
        <dbReference type="Pfam" id="PF12697"/>
    </source>
</evidence>
<dbReference type="RefSeq" id="XP_033661501.1">
    <property type="nucleotide sequence ID" value="XM_033814318.1"/>
</dbReference>
<accession>A0A6A6C428</accession>
<organism evidence="3 4">
    <name type="scientific">Zasmidium cellare ATCC 36951</name>
    <dbReference type="NCBI Taxonomy" id="1080233"/>
    <lineage>
        <taxon>Eukaryota</taxon>
        <taxon>Fungi</taxon>
        <taxon>Dikarya</taxon>
        <taxon>Ascomycota</taxon>
        <taxon>Pezizomycotina</taxon>
        <taxon>Dothideomycetes</taxon>
        <taxon>Dothideomycetidae</taxon>
        <taxon>Mycosphaerellales</taxon>
        <taxon>Mycosphaerellaceae</taxon>
        <taxon>Zasmidium</taxon>
    </lineage>
</organism>
<feature type="compositionally biased region" description="Low complexity" evidence="1">
    <location>
        <begin position="31"/>
        <end position="42"/>
    </location>
</feature>
<dbReference type="Gene3D" id="3.40.50.1820">
    <property type="entry name" value="alpha/beta hydrolase"/>
    <property type="match status" value="1"/>
</dbReference>
<dbReference type="InterPro" id="IPR000073">
    <property type="entry name" value="AB_hydrolase_1"/>
</dbReference>
<dbReference type="AlphaFoldDB" id="A0A6A6C428"/>
<dbReference type="GeneID" id="54567590"/>